<dbReference type="PRINTS" id="PR00421">
    <property type="entry name" value="THIOREDOXIN"/>
</dbReference>
<dbReference type="InterPro" id="IPR017937">
    <property type="entry name" value="Thioredoxin_CS"/>
</dbReference>
<dbReference type="Gene3D" id="3.40.30.10">
    <property type="entry name" value="Glutaredoxin"/>
    <property type="match status" value="4"/>
</dbReference>
<accession>A0A4Y7MFH5</accession>
<dbReference type="GO" id="GO:0046872">
    <property type="term" value="F:metal ion binding"/>
    <property type="evidence" value="ECO:0007669"/>
    <property type="project" value="UniProtKB-KW"/>
</dbReference>
<feature type="active site" description="Nucleophile" evidence="12">
    <location>
        <position position="15"/>
    </location>
</feature>
<proteinExistence type="evidence at transcript level"/>
<evidence type="ECO:0000256" key="6">
    <source>
        <dbReference type="ARBA" id="ARBA00022729"/>
    </source>
</evidence>
<evidence type="ECO:0000256" key="14">
    <source>
        <dbReference type="PIRSR" id="PIRSR605002-3"/>
    </source>
</evidence>
<evidence type="ECO:0000256" key="17">
    <source>
        <dbReference type="RuleBase" id="RU361130"/>
    </source>
</evidence>
<comment type="cofactor">
    <cofactor evidence="14">
        <name>Mg(2+)</name>
        <dbReference type="ChEBI" id="CHEBI:18420"/>
    </cofactor>
</comment>
<dbReference type="SUPFAM" id="SSF52833">
    <property type="entry name" value="Thioredoxin-like"/>
    <property type="match status" value="4"/>
</dbReference>
<dbReference type="NCBIfam" id="TIGR01130">
    <property type="entry name" value="ER_PDI_fam"/>
    <property type="match status" value="1"/>
</dbReference>
<keyword evidence="8" id="KW-0256">Endoplasmic reticulum</keyword>
<evidence type="ECO:0000256" key="15">
    <source>
        <dbReference type="PIRSR" id="PIRSR605792-51"/>
    </source>
</evidence>
<dbReference type="InterPro" id="IPR005788">
    <property type="entry name" value="PDI_thioredoxin-like_dom"/>
</dbReference>
<dbReference type="InterPro" id="IPR005792">
    <property type="entry name" value="Prot_disulphide_isomerase"/>
</dbReference>
<organism evidence="19">
    <name type="scientific">Daphnia magna</name>
    <dbReference type="NCBI Taxonomy" id="35525"/>
    <lineage>
        <taxon>Eukaryota</taxon>
        <taxon>Metazoa</taxon>
        <taxon>Ecdysozoa</taxon>
        <taxon>Arthropoda</taxon>
        <taxon>Crustacea</taxon>
        <taxon>Branchiopoda</taxon>
        <taxon>Diplostraca</taxon>
        <taxon>Cladocera</taxon>
        <taxon>Anomopoda</taxon>
        <taxon>Daphniidae</taxon>
        <taxon>Daphnia</taxon>
    </lineage>
</organism>
<dbReference type="PROSITE" id="PS51352">
    <property type="entry name" value="THIOREDOXIN_2"/>
    <property type="match status" value="2"/>
</dbReference>
<comment type="similarity">
    <text evidence="4 16">Belongs to the protein disulfide isomerase family.</text>
</comment>
<feature type="active site" description="Proton donor/acceptor" evidence="12">
    <location>
        <position position="17"/>
    </location>
</feature>
<feature type="disulfide bond" description="Redox-active" evidence="15">
    <location>
        <begin position="164"/>
        <end position="167"/>
    </location>
</feature>
<comment type="subcellular location">
    <subcellularLocation>
        <location evidence="3">Endoplasmic reticulum lumen</location>
    </subcellularLocation>
</comment>
<dbReference type="NCBIfam" id="TIGR01126">
    <property type="entry name" value="pdi_dom"/>
    <property type="match status" value="2"/>
</dbReference>
<dbReference type="PROSITE" id="PS00194">
    <property type="entry name" value="THIOREDOXIN_1"/>
    <property type="match status" value="2"/>
</dbReference>
<evidence type="ECO:0000256" key="7">
    <source>
        <dbReference type="ARBA" id="ARBA00022737"/>
    </source>
</evidence>
<feature type="disulfide bond" description="Redox-active" evidence="15">
    <location>
        <begin position="508"/>
        <end position="511"/>
    </location>
</feature>
<keyword evidence="9 15" id="KW-1015">Disulfide bond</keyword>
<dbReference type="PANTHER" id="PTHR18929">
    <property type="entry name" value="PROTEIN DISULFIDE ISOMERASE"/>
    <property type="match status" value="1"/>
</dbReference>
<feature type="domain" description="Thioredoxin" evidence="18">
    <location>
        <begin position="459"/>
        <end position="586"/>
    </location>
</feature>
<feature type="binding site" evidence="14">
    <location>
        <position position="17"/>
    </location>
    <ligand>
        <name>Mg(2+)</name>
        <dbReference type="ChEBI" id="CHEBI:18420"/>
        <label>1</label>
    </ligand>
</feature>
<dbReference type="InterPro" id="IPR023214">
    <property type="entry name" value="HAD_sf"/>
</dbReference>
<evidence type="ECO:0000256" key="3">
    <source>
        <dbReference type="ARBA" id="ARBA00004319"/>
    </source>
</evidence>
<evidence type="ECO:0000256" key="5">
    <source>
        <dbReference type="ARBA" id="ARBA00012723"/>
    </source>
</evidence>
<evidence type="ECO:0000313" key="19">
    <source>
        <dbReference type="EMBL" id="SVE79414.1"/>
    </source>
</evidence>
<feature type="binding site" evidence="14">
    <location>
        <position position="15"/>
    </location>
    <ligand>
        <name>Mg(2+)</name>
        <dbReference type="ChEBI" id="CHEBI:18420"/>
        <label>1</label>
    </ligand>
</feature>
<dbReference type="InterPro" id="IPR036249">
    <property type="entry name" value="Thioredoxin-like_sf"/>
</dbReference>
<sequence length="604" mass="67786">MSCPFKREEIICLFDVDGTLTVPRQKILPTTEEFLLTKVKPVATIGLVGGSDLTKIAEQMGGEDVIKKYDYVFAENGLVAYKNGGQISFDVFPKGWDKTYSLRFVEEDGYKEIHFFGDKTAPGVSCLLALTANADSVVDLIDDDFDSKLSSFETTLVMFYAPWCGHCKRLKPEFEKAASLLKNNDPPITLAKVDCTEGGKSTCNKFSVQGYPTLKIFKNGEVSSEYNGPRESAGIAKFMRAQVGPSAKELLNVKAAEEFLAKEDVAVVGFFADETSELKSVFLKLADKLRESVKFGVTSNKEVLAKYGYSDNVVLFRPKHLHNKFEPDFVVFEGAATKETINTWVEKNFFGLVGHRSVDNAAQFKDPIVVAYFGVDYVKNPKGTNYWRNRILKVAQSFTDSFTFAISNKDDFQQELNEFGLEYINDDKPRVAVRDASSKKFVMKDAFSIENLQKFLNDVKEGKLEPYMKSEAIPENITPLKTAVAKNFNEVVVDNGKDTLIEFYAPWCGHCKKLGPIFEEVANALKDEDVAIVKMDATANDVPGKFEVRGFPTLYWLAKDDKNNHVRYEGGREKDDFIKYIAKHATKELKGWDRSGAPKDLKEL</sequence>
<name>A0A4Y7MFH5_9CRUS</name>
<evidence type="ECO:0000256" key="11">
    <source>
        <dbReference type="ARBA" id="ARBA00023284"/>
    </source>
</evidence>
<evidence type="ECO:0000256" key="8">
    <source>
        <dbReference type="ARBA" id="ARBA00022824"/>
    </source>
</evidence>
<keyword evidence="11 15" id="KW-0676">Redox-active center</keyword>
<dbReference type="InterPro" id="IPR005002">
    <property type="entry name" value="PMM"/>
</dbReference>
<evidence type="ECO:0000256" key="1">
    <source>
        <dbReference type="ARBA" id="ARBA00000586"/>
    </source>
</evidence>
<gene>
    <name evidence="19" type="primary">EOG090X0438</name>
</gene>
<evidence type="ECO:0000256" key="10">
    <source>
        <dbReference type="ARBA" id="ARBA00023235"/>
    </source>
</evidence>
<evidence type="ECO:0000256" key="9">
    <source>
        <dbReference type="ARBA" id="ARBA00023157"/>
    </source>
</evidence>
<keyword evidence="7" id="KW-0677">Repeat</keyword>
<dbReference type="FunFam" id="3.40.50.1000:FF:000216">
    <property type="entry name" value="Phosphomannomutase"/>
    <property type="match status" value="1"/>
</dbReference>
<dbReference type="PANTHER" id="PTHR18929:SF132">
    <property type="entry name" value="PROTEIN DISULFIDE-ISOMERASE A3"/>
    <property type="match status" value="1"/>
</dbReference>
<dbReference type="Pfam" id="PF03332">
    <property type="entry name" value="PMM"/>
    <property type="match status" value="1"/>
</dbReference>
<feature type="binding site" evidence="13">
    <location>
        <position position="24"/>
    </location>
    <ligand>
        <name>alpha-D-mannose 1-phosphate</name>
        <dbReference type="ChEBI" id="CHEBI:58409"/>
    </ligand>
</feature>
<keyword evidence="14" id="KW-0460">Magnesium</keyword>
<dbReference type="FunFam" id="3.40.30.10:FF:000303">
    <property type="entry name" value="Protein disulfide-isomerase"/>
    <property type="match status" value="1"/>
</dbReference>
<dbReference type="GO" id="GO:0005788">
    <property type="term" value="C:endoplasmic reticulum lumen"/>
    <property type="evidence" value="ECO:0007669"/>
    <property type="project" value="UniProtKB-SubCell"/>
</dbReference>
<dbReference type="GO" id="GO:0009298">
    <property type="term" value="P:GDP-mannose biosynthetic process"/>
    <property type="evidence" value="ECO:0007669"/>
    <property type="project" value="InterPro"/>
</dbReference>
<dbReference type="FunFam" id="3.40.30.10:FF:000045">
    <property type="entry name" value="Disulfide-isomerase A3"/>
    <property type="match status" value="1"/>
</dbReference>
<dbReference type="Gene3D" id="3.40.50.1000">
    <property type="entry name" value="HAD superfamily/HAD-like"/>
    <property type="match status" value="1"/>
</dbReference>
<keyword evidence="10 17" id="KW-0413">Isomerase</keyword>
<dbReference type="GO" id="GO:0034976">
    <property type="term" value="P:response to endoplasmic reticulum stress"/>
    <property type="evidence" value="ECO:0007669"/>
    <property type="project" value="TreeGrafter"/>
</dbReference>
<dbReference type="AlphaFoldDB" id="A0A4Y7MFH5"/>
<evidence type="ECO:0000259" key="18">
    <source>
        <dbReference type="PROSITE" id="PS51352"/>
    </source>
</evidence>
<dbReference type="CDD" id="cd03073">
    <property type="entry name" value="PDI_b'_ERp72_ERp57"/>
    <property type="match status" value="1"/>
</dbReference>
<dbReference type="CDD" id="cd02995">
    <property type="entry name" value="PDI_a_PDI_a'_C"/>
    <property type="match status" value="1"/>
</dbReference>
<feature type="domain" description="Thioredoxin" evidence="18">
    <location>
        <begin position="126"/>
        <end position="244"/>
    </location>
</feature>
<evidence type="ECO:0000256" key="2">
    <source>
        <dbReference type="ARBA" id="ARBA00001182"/>
    </source>
</evidence>
<comment type="catalytic activity">
    <reaction evidence="2 17">
        <text>Catalyzes the rearrangement of -S-S- bonds in proteins.</text>
        <dbReference type="EC" id="5.3.4.1"/>
    </reaction>
</comment>
<dbReference type="GO" id="GO:0006457">
    <property type="term" value="P:protein folding"/>
    <property type="evidence" value="ECO:0007669"/>
    <property type="project" value="TreeGrafter"/>
</dbReference>
<dbReference type="FunFam" id="3.40.30.10:FF:000077">
    <property type="entry name" value="Protein disulfide-isomerase"/>
    <property type="match status" value="1"/>
</dbReference>
<protein>
    <recommendedName>
        <fullName evidence="5 17">Protein disulfide-isomerase</fullName>
        <ecNumber evidence="5 17">5.3.4.1</ecNumber>
    </recommendedName>
</protein>
<dbReference type="GO" id="GO:0003756">
    <property type="term" value="F:protein disulfide isomerase activity"/>
    <property type="evidence" value="ECO:0007669"/>
    <property type="project" value="UniProtKB-EC"/>
</dbReference>
<comment type="catalytic activity">
    <reaction evidence="1">
        <text>alpha-D-mannose 1-phosphate = D-mannose 6-phosphate</text>
        <dbReference type="Rhea" id="RHEA:11140"/>
        <dbReference type="ChEBI" id="CHEBI:58409"/>
        <dbReference type="ChEBI" id="CHEBI:58735"/>
        <dbReference type="EC" id="5.4.2.8"/>
    </reaction>
</comment>
<dbReference type="EMBL" id="LR009795">
    <property type="protein sequence ID" value="SVE79414.1"/>
    <property type="molecule type" value="mRNA"/>
</dbReference>
<evidence type="ECO:0000256" key="13">
    <source>
        <dbReference type="PIRSR" id="PIRSR605002-2"/>
    </source>
</evidence>
<keyword evidence="14" id="KW-0479">Metal-binding</keyword>
<dbReference type="InterPro" id="IPR013766">
    <property type="entry name" value="Thioredoxin_domain"/>
</dbReference>
<keyword evidence="6" id="KW-0732">Signal</keyword>
<dbReference type="Pfam" id="PF00085">
    <property type="entry name" value="Thioredoxin"/>
    <property type="match status" value="2"/>
</dbReference>
<reference evidence="19" key="1">
    <citation type="submission" date="2018-08" db="EMBL/GenBank/DDBJ databases">
        <authorList>
            <person name="Cornetti L."/>
        </authorList>
    </citation>
    <scope>NUCLEOTIDE SEQUENCE</scope>
    <source>
        <strain evidence="19">CA-CH-1</strain>
    </source>
</reference>
<dbReference type="GO" id="GO:0004615">
    <property type="term" value="F:phosphomannomutase activity"/>
    <property type="evidence" value="ECO:0007669"/>
    <property type="project" value="UniProtKB-EC"/>
</dbReference>
<evidence type="ECO:0000256" key="12">
    <source>
        <dbReference type="PIRSR" id="PIRSR605002-1"/>
    </source>
</evidence>
<dbReference type="OrthoDB" id="427280at2759"/>
<dbReference type="EC" id="5.3.4.1" evidence="5 17"/>
<dbReference type="CDD" id="cd02961">
    <property type="entry name" value="PDI_a_family"/>
    <property type="match status" value="1"/>
</dbReference>
<evidence type="ECO:0000256" key="16">
    <source>
        <dbReference type="RuleBase" id="RU004208"/>
    </source>
</evidence>
<dbReference type="SUPFAM" id="SSF56784">
    <property type="entry name" value="HAD-like"/>
    <property type="match status" value="1"/>
</dbReference>
<dbReference type="Pfam" id="PF13848">
    <property type="entry name" value="Thioredoxin_6"/>
    <property type="match status" value="1"/>
</dbReference>
<dbReference type="InterPro" id="IPR036412">
    <property type="entry name" value="HAD-like_sf"/>
</dbReference>
<evidence type="ECO:0000256" key="4">
    <source>
        <dbReference type="ARBA" id="ARBA00006347"/>
    </source>
</evidence>
<dbReference type="FunFam" id="3.40.30.10:FF:000017">
    <property type="entry name" value="Protein disulfide-isomerase A4"/>
    <property type="match status" value="1"/>
</dbReference>